<feature type="transmembrane region" description="Helical" evidence="1">
    <location>
        <begin position="112"/>
        <end position="133"/>
    </location>
</feature>
<name>A0A1X9MGU2_9BACI</name>
<reference evidence="2 3" key="1">
    <citation type="submission" date="2017-04" db="EMBL/GenBank/DDBJ databases">
        <title>Bacillus krulwichiae AM31D Genome sequencing and assembly.</title>
        <authorList>
            <person name="Krulwich T.A."/>
            <person name="Anastor L."/>
            <person name="Ehrlich R."/>
            <person name="Ehrlich G.D."/>
            <person name="Janto B."/>
        </authorList>
    </citation>
    <scope>NUCLEOTIDE SEQUENCE [LARGE SCALE GENOMIC DNA]</scope>
    <source>
        <strain evidence="2 3">AM31D</strain>
    </source>
</reference>
<gene>
    <name evidence="2" type="ORF">BkAM31D_24080</name>
</gene>
<keyword evidence="1" id="KW-0812">Transmembrane</keyword>
<dbReference type="Proteomes" id="UP000193006">
    <property type="component" value="Chromosome"/>
</dbReference>
<dbReference type="AlphaFoldDB" id="A0A1X9MGU2"/>
<evidence type="ECO:0000256" key="1">
    <source>
        <dbReference type="SAM" id="Phobius"/>
    </source>
</evidence>
<feature type="transmembrane region" description="Helical" evidence="1">
    <location>
        <begin position="34"/>
        <end position="53"/>
    </location>
</feature>
<dbReference type="EMBL" id="CP020814">
    <property type="protein sequence ID" value="ARK32685.1"/>
    <property type="molecule type" value="Genomic_DNA"/>
</dbReference>
<evidence type="ECO:0000313" key="2">
    <source>
        <dbReference type="EMBL" id="ARK32685.1"/>
    </source>
</evidence>
<dbReference type="KEGG" id="bkw:BkAM31D_24080"/>
<accession>A0A1X9MGU2</accession>
<protein>
    <recommendedName>
        <fullName evidence="4">Yip1 domain protein</fullName>
    </recommendedName>
</protein>
<feature type="transmembrane region" description="Helical" evidence="1">
    <location>
        <begin position="73"/>
        <end position="100"/>
    </location>
</feature>
<proteinExistence type="predicted"/>
<organism evidence="2 3">
    <name type="scientific">Halalkalibacter krulwichiae</name>
    <dbReference type="NCBI Taxonomy" id="199441"/>
    <lineage>
        <taxon>Bacteria</taxon>
        <taxon>Bacillati</taxon>
        <taxon>Bacillota</taxon>
        <taxon>Bacilli</taxon>
        <taxon>Bacillales</taxon>
        <taxon>Bacillaceae</taxon>
        <taxon>Halalkalibacter</taxon>
    </lineage>
</organism>
<keyword evidence="1" id="KW-1133">Transmembrane helix</keyword>
<feature type="transmembrane region" description="Helical" evidence="1">
    <location>
        <begin position="169"/>
        <end position="186"/>
    </location>
</feature>
<keyword evidence="3" id="KW-1185">Reference proteome</keyword>
<evidence type="ECO:0000313" key="3">
    <source>
        <dbReference type="Proteomes" id="UP000193006"/>
    </source>
</evidence>
<keyword evidence="1" id="KW-0472">Membrane</keyword>
<feature type="transmembrane region" description="Helical" evidence="1">
    <location>
        <begin position="192"/>
        <end position="221"/>
    </location>
</feature>
<sequence>MTYQLKLLASLKDPTSKFYQLKVAEMIAIPIKKIVLVLLLGMVIALIRAFMGLDTARLSPLISNVEASEFEFMKLLIALGSLLEAFFIPLLFLTFTSFIYTILFDEVTFRHALIVSTVSLFIFQLGKLAMLPIEIWFGLDSTSSPFAFGLIANVLGASDFYIEIGSHFSLFLFWSIILHIYAFSQITTERKFFIVLISIAVHLLVIVFSILKTFFSVYITLI</sequence>
<dbReference type="RefSeq" id="WP_066154731.1">
    <property type="nucleotide sequence ID" value="NZ_CP020814.1"/>
</dbReference>
<evidence type="ECO:0008006" key="4">
    <source>
        <dbReference type="Google" id="ProtNLM"/>
    </source>
</evidence>
<dbReference type="STRING" id="199441.BkAM31D_24080"/>